<keyword evidence="2" id="KW-1185">Reference proteome</keyword>
<gene>
    <name evidence="1" type="ORF">KS419_10430</name>
</gene>
<proteinExistence type="predicted"/>
<evidence type="ECO:0000313" key="1">
    <source>
        <dbReference type="EMBL" id="MBU9712157.1"/>
    </source>
</evidence>
<sequence length="266" mass="30967">MYYLGYPCFYVTEDYEHVYIQTVTSVTFSHIHIYINEQEALTVSSPIPFIKIKKHALPSGSHALHIIGNNSGTHSGLTSESSYIITIPPKQQPHPIRSHDFKPGDILVASDNKFGIPDGYMGHSVLIINEDMMLESDFYGDSISRKPISHFFKQHEWYAAYRPKEPTLGQGAVKWGLNYRKQYLENIKKGIKKPKFSFVPTNDMKELWKTIYCSKLVWLCYYHGSNYEFKKDGLWFSPQNLNDELMKDENFQLLYEHPKHSFKIEL</sequence>
<name>A0ABS6JEQ6_9BACI</name>
<protein>
    <submittedName>
        <fullName evidence="1">Uncharacterized protein</fullName>
    </submittedName>
</protein>
<dbReference type="RefSeq" id="WP_217066343.1">
    <property type="nucleotide sequence ID" value="NZ_JAHQCS010000094.1"/>
</dbReference>
<accession>A0ABS6JEQ6</accession>
<evidence type="ECO:0000313" key="2">
    <source>
        <dbReference type="Proteomes" id="UP000784880"/>
    </source>
</evidence>
<comment type="caution">
    <text evidence="1">The sequence shown here is derived from an EMBL/GenBank/DDBJ whole genome shotgun (WGS) entry which is preliminary data.</text>
</comment>
<dbReference type="Proteomes" id="UP000784880">
    <property type="component" value="Unassembled WGS sequence"/>
</dbReference>
<organism evidence="1 2">
    <name type="scientific">Evansella tamaricis</name>
    <dbReference type="NCBI Taxonomy" id="2069301"/>
    <lineage>
        <taxon>Bacteria</taxon>
        <taxon>Bacillati</taxon>
        <taxon>Bacillota</taxon>
        <taxon>Bacilli</taxon>
        <taxon>Bacillales</taxon>
        <taxon>Bacillaceae</taxon>
        <taxon>Evansella</taxon>
    </lineage>
</organism>
<dbReference type="EMBL" id="JAHQCS010000094">
    <property type="protein sequence ID" value="MBU9712157.1"/>
    <property type="molecule type" value="Genomic_DNA"/>
</dbReference>
<reference evidence="1 2" key="1">
    <citation type="submission" date="2021-06" db="EMBL/GenBank/DDBJ databases">
        <title>Bacillus sp. RD4P76, an endophyte from a halophyte.</title>
        <authorList>
            <person name="Sun J.-Q."/>
        </authorList>
    </citation>
    <scope>NUCLEOTIDE SEQUENCE [LARGE SCALE GENOMIC DNA]</scope>
    <source>
        <strain evidence="1 2">CGMCC 1.15917</strain>
    </source>
</reference>